<evidence type="ECO:0000256" key="1">
    <source>
        <dbReference type="ARBA" id="ARBA00004236"/>
    </source>
</evidence>
<keyword evidence="9" id="KW-1185">Reference proteome</keyword>
<keyword evidence="6" id="KW-1133">Transmembrane helix</keyword>
<dbReference type="AlphaFoldDB" id="A0A2T4IK16"/>
<keyword evidence="4 8" id="KW-0808">Transferase</keyword>
<dbReference type="InterPro" id="IPR029044">
    <property type="entry name" value="Nucleotide-diphossugar_trans"/>
</dbReference>
<dbReference type="RefSeq" id="WP_107491881.1">
    <property type="nucleotide sequence ID" value="NZ_PZKC01000001.1"/>
</dbReference>
<protein>
    <submittedName>
        <fullName evidence="8">Glycosyl transferase</fullName>
    </submittedName>
</protein>
<organism evidence="8 9">
    <name type="scientific">Pseudothauera lacus</name>
    <dbReference type="NCBI Taxonomy" id="2136175"/>
    <lineage>
        <taxon>Bacteria</taxon>
        <taxon>Pseudomonadati</taxon>
        <taxon>Pseudomonadota</taxon>
        <taxon>Betaproteobacteria</taxon>
        <taxon>Rhodocyclales</taxon>
        <taxon>Zoogloeaceae</taxon>
        <taxon>Pseudothauera</taxon>
    </lineage>
</organism>
<dbReference type="Pfam" id="PF00535">
    <property type="entry name" value="Glycos_transf_2"/>
    <property type="match status" value="1"/>
</dbReference>
<evidence type="ECO:0000256" key="2">
    <source>
        <dbReference type="ARBA" id="ARBA00022475"/>
    </source>
</evidence>
<keyword evidence="6" id="KW-0812">Transmembrane</keyword>
<evidence type="ECO:0000256" key="4">
    <source>
        <dbReference type="ARBA" id="ARBA00022679"/>
    </source>
</evidence>
<feature type="transmembrane region" description="Helical" evidence="6">
    <location>
        <begin position="296"/>
        <end position="314"/>
    </location>
</feature>
<reference evidence="8 9" key="2">
    <citation type="submission" date="2018-04" db="EMBL/GenBank/DDBJ databases">
        <title>Thauera lacus sp. nov., isolated from an saline lake in Inner Mongolia, China.</title>
        <authorList>
            <person name="Liang Q.-Y."/>
        </authorList>
    </citation>
    <scope>NUCLEOTIDE SEQUENCE [LARGE SCALE GENOMIC DNA]</scope>
    <source>
        <strain evidence="8 9">D20</strain>
    </source>
</reference>
<dbReference type="Gene3D" id="3.90.550.10">
    <property type="entry name" value="Spore Coat Polysaccharide Biosynthesis Protein SpsA, Chain A"/>
    <property type="match status" value="1"/>
</dbReference>
<dbReference type="GO" id="GO:0016757">
    <property type="term" value="F:glycosyltransferase activity"/>
    <property type="evidence" value="ECO:0007669"/>
    <property type="project" value="UniProtKB-KW"/>
</dbReference>
<dbReference type="EMBL" id="PZKC01000001">
    <property type="protein sequence ID" value="PTD98121.1"/>
    <property type="molecule type" value="Genomic_DNA"/>
</dbReference>
<dbReference type="InterPro" id="IPR001173">
    <property type="entry name" value="Glyco_trans_2-like"/>
</dbReference>
<feature type="transmembrane region" description="Helical" evidence="6">
    <location>
        <begin position="251"/>
        <end position="284"/>
    </location>
</feature>
<evidence type="ECO:0000313" key="8">
    <source>
        <dbReference type="EMBL" id="PTD98121.1"/>
    </source>
</evidence>
<evidence type="ECO:0000256" key="6">
    <source>
        <dbReference type="SAM" id="Phobius"/>
    </source>
</evidence>
<accession>A0A2T4IK16</accession>
<feature type="domain" description="Glycosyltransferase 2-like" evidence="7">
    <location>
        <begin position="4"/>
        <end position="130"/>
    </location>
</feature>
<dbReference type="Proteomes" id="UP000241193">
    <property type="component" value="Unassembled WGS sequence"/>
</dbReference>
<dbReference type="OrthoDB" id="9811884at2"/>
<evidence type="ECO:0000256" key="3">
    <source>
        <dbReference type="ARBA" id="ARBA00022676"/>
    </source>
</evidence>
<sequence>MKVSVIIKALNEERNIARAIESALAAIAEVGSGEVILADSLSTDRTVELARQYPVRIVQLTDPADRCCGVGAEIGYRIAQGEYLYILDADMELDSGFLLAATRVMDDDPKVGGVGGLVKEMNVDNAEFRGRAAQQPPYMRAGEVDRLDGGGIYRKCVIDALGYLTNRNLHAFEEYELGVRVRAAGFRLLRLDKAAVRHYGHTDDSFKLLWRRWRSRYAFGTGELVREAVGKSYLWRVLREVRMYRQSVLTYGWWCAIGALSGLAAAGVIGWLLPLALFLLLPALAAVKRRSLLDGIYVTAFWNVYAAGLVAGFFSKGRGHPGGKFGYLVLQ</sequence>
<keyword evidence="3" id="KW-0328">Glycosyltransferase</keyword>
<keyword evidence="5 6" id="KW-0472">Membrane</keyword>
<dbReference type="PANTHER" id="PTHR43646:SF2">
    <property type="entry name" value="GLYCOSYLTRANSFERASE 2-LIKE DOMAIN-CONTAINING PROTEIN"/>
    <property type="match status" value="1"/>
</dbReference>
<dbReference type="GO" id="GO:0005886">
    <property type="term" value="C:plasma membrane"/>
    <property type="evidence" value="ECO:0007669"/>
    <property type="project" value="UniProtKB-SubCell"/>
</dbReference>
<reference evidence="8 9" key="1">
    <citation type="submission" date="2018-03" db="EMBL/GenBank/DDBJ databases">
        <authorList>
            <person name="Keele B.F."/>
        </authorList>
    </citation>
    <scope>NUCLEOTIDE SEQUENCE [LARGE SCALE GENOMIC DNA]</scope>
    <source>
        <strain evidence="8 9">D20</strain>
    </source>
</reference>
<dbReference type="SUPFAM" id="SSF53448">
    <property type="entry name" value="Nucleotide-diphospho-sugar transferases"/>
    <property type="match status" value="1"/>
</dbReference>
<gene>
    <name evidence="8" type="ORF">C8261_01515</name>
</gene>
<dbReference type="PANTHER" id="PTHR43646">
    <property type="entry name" value="GLYCOSYLTRANSFERASE"/>
    <property type="match status" value="1"/>
</dbReference>
<evidence type="ECO:0000256" key="5">
    <source>
        <dbReference type="ARBA" id="ARBA00023136"/>
    </source>
</evidence>
<comment type="caution">
    <text evidence="8">The sequence shown here is derived from an EMBL/GenBank/DDBJ whole genome shotgun (WGS) entry which is preliminary data.</text>
</comment>
<evidence type="ECO:0000313" key="9">
    <source>
        <dbReference type="Proteomes" id="UP000241193"/>
    </source>
</evidence>
<name>A0A2T4IK16_9RHOO</name>
<keyword evidence="2" id="KW-1003">Cell membrane</keyword>
<proteinExistence type="predicted"/>
<evidence type="ECO:0000259" key="7">
    <source>
        <dbReference type="Pfam" id="PF00535"/>
    </source>
</evidence>
<comment type="subcellular location">
    <subcellularLocation>
        <location evidence="1">Cell membrane</location>
    </subcellularLocation>
</comment>